<evidence type="ECO:0000313" key="2">
    <source>
        <dbReference type="Proteomes" id="UP000198704"/>
    </source>
</evidence>
<dbReference type="AlphaFoldDB" id="A0A1H0D529"/>
<sequence length="87" mass="9765">MRNSEDILHQLATALDIPAEAFLSSGKAEAGRLARLHACAELMDAFARIDDLQARRRCLTYVRAEAERLDKASDETGRASRPLRRRV</sequence>
<accession>A0A1H0D529</accession>
<gene>
    <name evidence="1" type="ORF">SAMN05216360_11022</name>
</gene>
<protein>
    <submittedName>
        <fullName evidence="1">Uncharacterized protein</fullName>
    </submittedName>
</protein>
<keyword evidence="2" id="KW-1185">Reference proteome</keyword>
<dbReference type="Proteomes" id="UP000198704">
    <property type="component" value="Unassembled WGS sequence"/>
</dbReference>
<evidence type="ECO:0000313" key="1">
    <source>
        <dbReference type="EMBL" id="SDN65165.1"/>
    </source>
</evidence>
<proteinExistence type="predicted"/>
<dbReference type="EMBL" id="FNHS01000010">
    <property type="protein sequence ID" value="SDN65165.1"/>
    <property type="molecule type" value="Genomic_DNA"/>
</dbReference>
<dbReference type="RefSeq" id="WP_091717625.1">
    <property type="nucleotide sequence ID" value="NZ_FNHS01000010.1"/>
</dbReference>
<dbReference type="OrthoDB" id="8005552at2"/>
<reference evidence="2" key="1">
    <citation type="submission" date="2016-10" db="EMBL/GenBank/DDBJ databases">
        <authorList>
            <person name="Varghese N."/>
            <person name="Submissions S."/>
        </authorList>
    </citation>
    <scope>NUCLEOTIDE SEQUENCE [LARGE SCALE GENOMIC DNA]</scope>
    <source>
        <strain evidence="2">BL47</strain>
    </source>
</reference>
<organism evidence="1 2">
    <name type="scientific">Methylobacterium phyllostachyos</name>
    <dbReference type="NCBI Taxonomy" id="582672"/>
    <lineage>
        <taxon>Bacteria</taxon>
        <taxon>Pseudomonadati</taxon>
        <taxon>Pseudomonadota</taxon>
        <taxon>Alphaproteobacteria</taxon>
        <taxon>Hyphomicrobiales</taxon>
        <taxon>Methylobacteriaceae</taxon>
        <taxon>Methylobacterium</taxon>
    </lineage>
</organism>
<name>A0A1H0D529_9HYPH</name>